<evidence type="ECO:0000313" key="3">
    <source>
        <dbReference type="Proteomes" id="UP000664940"/>
    </source>
</evidence>
<reference evidence="2 3" key="1">
    <citation type="journal article" date="2020" name="Nature">
        <title>Six reference-quality genomes reveal evolution of bat adaptations.</title>
        <authorList>
            <person name="Jebb D."/>
            <person name="Huang Z."/>
            <person name="Pippel M."/>
            <person name="Hughes G.M."/>
            <person name="Lavrichenko K."/>
            <person name="Devanna P."/>
            <person name="Winkler S."/>
            <person name="Jermiin L.S."/>
            <person name="Skirmuntt E.C."/>
            <person name="Katzourakis A."/>
            <person name="Burkitt-Gray L."/>
            <person name="Ray D.A."/>
            <person name="Sullivan K.A.M."/>
            <person name="Roscito J.G."/>
            <person name="Kirilenko B.M."/>
            <person name="Davalos L.M."/>
            <person name="Corthals A.P."/>
            <person name="Power M.L."/>
            <person name="Jones G."/>
            <person name="Ransome R.D."/>
            <person name="Dechmann D.K.N."/>
            <person name="Locatelli A.G."/>
            <person name="Puechmaille S.J."/>
            <person name="Fedrigo O."/>
            <person name="Jarvis E.D."/>
            <person name="Hiller M."/>
            <person name="Vernes S.C."/>
            <person name="Myers E.W."/>
            <person name="Teeling E.C."/>
        </authorList>
    </citation>
    <scope>NUCLEOTIDE SEQUENCE [LARGE SCALE GENOMIC DNA]</scope>
    <source>
        <strain evidence="2">Bat1K_MPI-CBG_1</strain>
    </source>
</reference>
<comment type="caution">
    <text evidence="2">The sequence shown here is derived from an EMBL/GenBank/DDBJ whole genome shotgun (WGS) entry which is preliminary data.</text>
</comment>
<protein>
    <submittedName>
        <fullName evidence="2">Uncharacterized protein</fullName>
    </submittedName>
</protein>
<dbReference type="AlphaFoldDB" id="A0A834AZ41"/>
<feature type="region of interest" description="Disordered" evidence="1">
    <location>
        <begin position="102"/>
        <end position="121"/>
    </location>
</feature>
<accession>A0A834AZ41</accession>
<evidence type="ECO:0000256" key="1">
    <source>
        <dbReference type="SAM" id="MobiDB-lite"/>
    </source>
</evidence>
<dbReference type="Proteomes" id="UP000664940">
    <property type="component" value="Unassembled WGS sequence"/>
</dbReference>
<organism evidence="2 3">
    <name type="scientific">Phyllostomus discolor</name>
    <name type="common">pale spear-nosed bat</name>
    <dbReference type="NCBI Taxonomy" id="89673"/>
    <lineage>
        <taxon>Eukaryota</taxon>
        <taxon>Metazoa</taxon>
        <taxon>Chordata</taxon>
        <taxon>Craniata</taxon>
        <taxon>Vertebrata</taxon>
        <taxon>Euteleostomi</taxon>
        <taxon>Mammalia</taxon>
        <taxon>Eutheria</taxon>
        <taxon>Laurasiatheria</taxon>
        <taxon>Chiroptera</taxon>
        <taxon>Yangochiroptera</taxon>
        <taxon>Phyllostomidae</taxon>
        <taxon>Phyllostominae</taxon>
        <taxon>Phyllostomus</taxon>
    </lineage>
</organism>
<proteinExistence type="predicted"/>
<gene>
    <name evidence="2" type="ORF">HJG60_010302</name>
</gene>
<dbReference type="EMBL" id="JABVXQ010000003">
    <property type="protein sequence ID" value="KAF6119923.1"/>
    <property type="molecule type" value="Genomic_DNA"/>
</dbReference>
<evidence type="ECO:0000313" key="2">
    <source>
        <dbReference type="EMBL" id="KAF6119923.1"/>
    </source>
</evidence>
<sequence>MCAHTCWGRSVWSTENGERTRRPVGVSPRLPGEQCPGAAVGHQPAGRGSLVGDRDGTPAALLPGSPGSHPTQPPSTLRAGRCYRTTEAWGRACGLQSQRLGSDPDFSYSHAVPPGARIFPS</sequence>
<name>A0A834AZ41_9CHIR</name>
<feature type="region of interest" description="Disordered" evidence="1">
    <location>
        <begin position="16"/>
        <end position="78"/>
    </location>
</feature>